<dbReference type="PROSITE" id="PS50110">
    <property type="entry name" value="RESPONSE_REGULATORY"/>
    <property type="match status" value="2"/>
</dbReference>
<evidence type="ECO:0000256" key="3">
    <source>
        <dbReference type="ARBA" id="ARBA00023012"/>
    </source>
</evidence>
<dbReference type="InterPro" id="IPR050469">
    <property type="entry name" value="Diguanylate_Cyclase"/>
</dbReference>
<dbReference type="Gene3D" id="3.40.50.2300">
    <property type="match status" value="2"/>
</dbReference>
<gene>
    <name evidence="10" type="ORF">Thpro_020281</name>
</gene>
<dbReference type="Pfam" id="PF01627">
    <property type="entry name" value="Hpt"/>
    <property type="match status" value="1"/>
</dbReference>
<dbReference type="PROSITE" id="PS50887">
    <property type="entry name" value="GGDEF"/>
    <property type="match status" value="1"/>
</dbReference>
<dbReference type="GO" id="GO:0043709">
    <property type="term" value="P:cell adhesion involved in single-species biofilm formation"/>
    <property type="evidence" value="ECO:0007669"/>
    <property type="project" value="TreeGrafter"/>
</dbReference>
<comment type="caution">
    <text evidence="10">The sequence shown here is derived from an EMBL/GenBank/DDBJ whole genome shotgun (WGS) entry which is preliminary data.</text>
</comment>
<comment type="catalytic activity">
    <reaction evidence="4">
        <text>2 GTP = 3',3'-c-di-GMP + 2 diphosphate</text>
        <dbReference type="Rhea" id="RHEA:24898"/>
        <dbReference type="ChEBI" id="CHEBI:33019"/>
        <dbReference type="ChEBI" id="CHEBI:37565"/>
        <dbReference type="ChEBI" id="CHEBI:58805"/>
        <dbReference type="EC" id="2.7.7.65"/>
    </reaction>
</comment>
<evidence type="ECO:0000256" key="5">
    <source>
        <dbReference type="PROSITE-ProRule" id="PRU00110"/>
    </source>
</evidence>
<dbReference type="NCBIfam" id="TIGR00254">
    <property type="entry name" value="GGDEF"/>
    <property type="match status" value="1"/>
</dbReference>
<dbReference type="SUPFAM" id="SSF47226">
    <property type="entry name" value="Histidine-containing phosphotransfer domain, HPT domain"/>
    <property type="match status" value="1"/>
</dbReference>
<evidence type="ECO:0000256" key="4">
    <source>
        <dbReference type="ARBA" id="ARBA00034247"/>
    </source>
</evidence>
<dbReference type="SUPFAM" id="SSF52172">
    <property type="entry name" value="CheY-like"/>
    <property type="match status" value="2"/>
</dbReference>
<dbReference type="GO" id="GO:0004672">
    <property type="term" value="F:protein kinase activity"/>
    <property type="evidence" value="ECO:0007669"/>
    <property type="project" value="UniProtKB-ARBA"/>
</dbReference>
<dbReference type="Gene3D" id="3.30.70.270">
    <property type="match status" value="1"/>
</dbReference>
<dbReference type="EC" id="2.7.7.65" evidence="2"/>
<dbReference type="InterPro" id="IPR000160">
    <property type="entry name" value="GGDEF_dom"/>
</dbReference>
<dbReference type="CDD" id="cd01949">
    <property type="entry name" value="GGDEF"/>
    <property type="match status" value="1"/>
</dbReference>
<dbReference type="Pfam" id="PF00072">
    <property type="entry name" value="Response_reg"/>
    <property type="match status" value="1"/>
</dbReference>
<dbReference type="SMART" id="SM00267">
    <property type="entry name" value="GGDEF"/>
    <property type="match status" value="1"/>
</dbReference>
<dbReference type="SMART" id="SM00448">
    <property type="entry name" value="REC"/>
    <property type="match status" value="2"/>
</dbReference>
<dbReference type="AlphaFoldDB" id="A0A1A6C7N9"/>
<dbReference type="Proteomes" id="UP000029273">
    <property type="component" value="Unassembled WGS sequence"/>
</dbReference>
<dbReference type="EMBL" id="JQSG02000001">
    <property type="protein sequence ID" value="OBS10565.1"/>
    <property type="molecule type" value="Genomic_DNA"/>
</dbReference>
<evidence type="ECO:0000256" key="2">
    <source>
        <dbReference type="ARBA" id="ARBA00012528"/>
    </source>
</evidence>
<feature type="modified residue" description="4-aspartylphosphate" evidence="6">
    <location>
        <position position="309"/>
    </location>
</feature>
<feature type="modified residue" description="4-aspartylphosphate" evidence="6">
    <location>
        <position position="190"/>
    </location>
</feature>
<feature type="domain" description="Response regulatory" evidence="7">
    <location>
        <begin position="140"/>
        <end position="251"/>
    </location>
</feature>
<evidence type="ECO:0000259" key="7">
    <source>
        <dbReference type="PROSITE" id="PS50110"/>
    </source>
</evidence>
<evidence type="ECO:0000259" key="9">
    <source>
        <dbReference type="PROSITE" id="PS50894"/>
    </source>
</evidence>
<keyword evidence="3" id="KW-0902">Two-component regulatory system</keyword>
<dbReference type="GO" id="GO:0000160">
    <property type="term" value="P:phosphorelay signal transduction system"/>
    <property type="evidence" value="ECO:0007669"/>
    <property type="project" value="UniProtKB-KW"/>
</dbReference>
<evidence type="ECO:0000256" key="1">
    <source>
        <dbReference type="ARBA" id="ARBA00001946"/>
    </source>
</evidence>
<keyword evidence="6" id="KW-0597">Phosphoprotein</keyword>
<feature type="modified residue" description="Phosphohistidine" evidence="5">
    <location>
        <position position="56"/>
    </location>
</feature>
<dbReference type="PANTHER" id="PTHR45138">
    <property type="entry name" value="REGULATORY COMPONENTS OF SENSORY TRANSDUCTION SYSTEM"/>
    <property type="match status" value="1"/>
</dbReference>
<dbReference type="InterPro" id="IPR008207">
    <property type="entry name" value="Sig_transdc_His_kin_Hpt_dom"/>
</dbReference>
<sequence length="557" mass="61112">MSQIDREAIERELARLKQAYRQTLDDELNALSTQARALVPEALDRVALASLRDRLHRLSGSGGTFGLPQLSDAARRLETRVKAWLEADTQTVVPMETLTEFAAAIDAMADITAEQPASSSAAMRSQAARSPEAATGQRRSVWILSPDPVLREDLGNALQQFDYRVKRLDSPADADADADADNLPDALIVDAELDGFGDESRWLARFSGVLVVLTGTMNFETCLSAAWMGADAVLQHPVDASELASRIDAMLRERGDQAYRVLIVDDDLALAEHYRLVLAAAGMRAEVLSEPTEIVERVAGFRPELILLDVDLSGYAGPDLATIIRYYDEWVGLPIVYLSAETDHARQIEALSRGADDFLVKPISDAQLVAVVSVRAYRFRQLAELMYLDSLTGLYKHGPIKDALNAELTRARRKRDSLSVAMIDIDHFKRVNDTYGHAQGDRVIRALAHLLKQRLRQSDRIGRYGGEEFLVIMPASRADEARLAIDDVRRRFAALQFHHDSQVFTCTLSAGVADIAGDDAPQAMLVAADAALYAAKAAGRDRVVLAGEVPDAHEEGS</sequence>
<evidence type="ECO:0000313" key="10">
    <source>
        <dbReference type="EMBL" id="OBS10565.1"/>
    </source>
</evidence>
<dbReference type="RefSeq" id="WP_065089107.1">
    <property type="nucleotide sequence ID" value="NZ_JQSG02000001.1"/>
</dbReference>
<dbReference type="SUPFAM" id="SSF55073">
    <property type="entry name" value="Nucleotide cyclase"/>
    <property type="match status" value="1"/>
</dbReference>
<feature type="domain" description="GGDEF" evidence="8">
    <location>
        <begin position="416"/>
        <end position="548"/>
    </location>
</feature>
<dbReference type="InterPro" id="IPR043128">
    <property type="entry name" value="Rev_trsase/Diguanyl_cyclase"/>
</dbReference>
<evidence type="ECO:0000259" key="8">
    <source>
        <dbReference type="PROSITE" id="PS50887"/>
    </source>
</evidence>
<dbReference type="InterPro" id="IPR036641">
    <property type="entry name" value="HPT_dom_sf"/>
</dbReference>
<dbReference type="InterPro" id="IPR011006">
    <property type="entry name" value="CheY-like_superfamily"/>
</dbReference>
<dbReference type="InterPro" id="IPR001789">
    <property type="entry name" value="Sig_transdc_resp-reg_receiver"/>
</dbReference>
<name>A0A1A6C7N9_9GAMM</name>
<dbReference type="Gene3D" id="1.20.120.160">
    <property type="entry name" value="HPT domain"/>
    <property type="match status" value="1"/>
</dbReference>
<evidence type="ECO:0000313" key="11">
    <source>
        <dbReference type="Proteomes" id="UP000029273"/>
    </source>
</evidence>
<reference evidence="10 11" key="1">
    <citation type="journal article" date="2014" name="Genome Announc.">
        <title>Draft Genome Sequence of the Iron-Oxidizing, Acidophilic, and Halotolerant 'Thiobacillus prosperus' Type Strain DSM 5130.</title>
        <authorList>
            <person name="Ossandon F.J."/>
            <person name="Cardenas J.P."/>
            <person name="Corbett M."/>
            <person name="Quatrini R."/>
            <person name="Holmes D.S."/>
            <person name="Watkin E."/>
        </authorList>
    </citation>
    <scope>NUCLEOTIDE SEQUENCE [LARGE SCALE GENOMIC DNA]</scope>
    <source>
        <strain evidence="10 11">DSM 5130</strain>
    </source>
</reference>
<dbReference type="OrthoDB" id="9812260at2"/>
<dbReference type="FunFam" id="3.30.70.270:FF:000001">
    <property type="entry name" value="Diguanylate cyclase domain protein"/>
    <property type="match status" value="1"/>
</dbReference>
<protein>
    <recommendedName>
        <fullName evidence="2">diguanylate cyclase</fullName>
        <ecNumber evidence="2">2.7.7.65</ecNumber>
    </recommendedName>
</protein>
<evidence type="ECO:0000256" key="6">
    <source>
        <dbReference type="PROSITE-ProRule" id="PRU00169"/>
    </source>
</evidence>
<accession>A0A1A6C7N9</accession>
<dbReference type="GO" id="GO:0052621">
    <property type="term" value="F:diguanylate cyclase activity"/>
    <property type="evidence" value="ECO:0007669"/>
    <property type="project" value="UniProtKB-EC"/>
</dbReference>
<dbReference type="Pfam" id="PF00990">
    <property type="entry name" value="GGDEF"/>
    <property type="match status" value="1"/>
</dbReference>
<dbReference type="PANTHER" id="PTHR45138:SF9">
    <property type="entry name" value="DIGUANYLATE CYCLASE DGCM-RELATED"/>
    <property type="match status" value="1"/>
</dbReference>
<dbReference type="GO" id="GO:0005886">
    <property type="term" value="C:plasma membrane"/>
    <property type="evidence" value="ECO:0007669"/>
    <property type="project" value="TreeGrafter"/>
</dbReference>
<comment type="cofactor">
    <cofactor evidence="1">
        <name>Mg(2+)</name>
        <dbReference type="ChEBI" id="CHEBI:18420"/>
    </cofactor>
</comment>
<organism evidence="10 11">
    <name type="scientific">Acidihalobacter prosperus</name>
    <dbReference type="NCBI Taxonomy" id="160660"/>
    <lineage>
        <taxon>Bacteria</taxon>
        <taxon>Pseudomonadati</taxon>
        <taxon>Pseudomonadota</taxon>
        <taxon>Gammaproteobacteria</taxon>
        <taxon>Chromatiales</taxon>
        <taxon>Ectothiorhodospiraceae</taxon>
        <taxon>Acidihalobacter</taxon>
    </lineage>
</organism>
<dbReference type="GO" id="GO:1902201">
    <property type="term" value="P:negative regulation of bacterial-type flagellum-dependent cell motility"/>
    <property type="evidence" value="ECO:0007669"/>
    <property type="project" value="TreeGrafter"/>
</dbReference>
<feature type="domain" description="Response regulatory" evidence="7">
    <location>
        <begin position="260"/>
        <end position="376"/>
    </location>
</feature>
<proteinExistence type="predicted"/>
<feature type="domain" description="HPt" evidence="9">
    <location>
        <begin position="9"/>
        <end position="115"/>
    </location>
</feature>
<keyword evidence="11" id="KW-1185">Reference proteome</keyword>
<dbReference type="PROSITE" id="PS50894">
    <property type="entry name" value="HPT"/>
    <property type="match status" value="1"/>
</dbReference>
<dbReference type="InterPro" id="IPR029787">
    <property type="entry name" value="Nucleotide_cyclase"/>
</dbReference>